<dbReference type="Proteomes" id="UP000236751">
    <property type="component" value="Unassembled WGS sequence"/>
</dbReference>
<reference evidence="2" key="2">
    <citation type="submission" date="2005-08" db="EMBL/GenBank/DDBJ databases">
        <title>Complete sequence of Chromosome 1 of Nitrosospira multiformis ATCC 25196.</title>
        <authorList>
            <consortium name="US DOE Joint Genome Institute"/>
            <person name="Copeland A."/>
            <person name="Lucas S."/>
            <person name="Lapidus A."/>
            <person name="Barry K."/>
            <person name="Detter J.C."/>
            <person name="Glavina T."/>
            <person name="Hammon N."/>
            <person name="Israni S."/>
            <person name="Pitluck S."/>
            <person name="Chain P."/>
            <person name="Malfatti S."/>
            <person name="Shin M."/>
            <person name="Vergez L."/>
            <person name="Schmutz J."/>
            <person name="Larimer F."/>
            <person name="Land M."/>
            <person name="Hauser L."/>
            <person name="Kyrpides N."/>
            <person name="Lykidis A."/>
            <person name="Richardson P."/>
        </authorList>
    </citation>
    <scope>NUCLEOTIDE SEQUENCE</scope>
    <source>
        <strain evidence="2">ATCC 25196</strain>
    </source>
</reference>
<evidence type="ECO:0000313" key="5">
    <source>
        <dbReference type="Proteomes" id="UP000236751"/>
    </source>
</evidence>
<dbReference type="STRING" id="323848.Nmul_A1806"/>
<reference evidence="3 5" key="4">
    <citation type="submission" date="2016-10" db="EMBL/GenBank/DDBJ databases">
        <authorList>
            <person name="de Groot N.N."/>
        </authorList>
    </citation>
    <scope>NUCLEOTIDE SEQUENCE [LARGE SCALE GENOMIC DNA]</scope>
    <source>
        <strain evidence="3 5">Nl13</strain>
    </source>
</reference>
<dbReference type="RefSeq" id="WP_011381123.1">
    <property type="nucleotide sequence ID" value="NC_007614.1"/>
</dbReference>
<dbReference type="AlphaFoldDB" id="Q2Y818"/>
<dbReference type="EMBL" id="FNVK01000018">
    <property type="protein sequence ID" value="SEF96589.1"/>
    <property type="molecule type" value="Genomic_DNA"/>
</dbReference>
<evidence type="ECO:0000259" key="1">
    <source>
        <dbReference type="Pfam" id="PF13372"/>
    </source>
</evidence>
<evidence type="ECO:0000313" key="3">
    <source>
        <dbReference type="EMBL" id="SEF96589.1"/>
    </source>
</evidence>
<dbReference type="InterPro" id="IPR025388">
    <property type="entry name" value="Alginate_export_dom"/>
</dbReference>
<gene>
    <name evidence="2" type="ordered locus">Nmul_A1806</name>
    <name evidence="3" type="ORF">SAMN05216403_11819</name>
</gene>
<dbReference type="KEGG" id="nmu:Nmul_A1806"/>
<dbReference type="HOGENOM" id="CLU_1935810_0_0_4"/>
<sequence length="130" mass="14433">MEVLFQPGHAGDQTIRAWTVVSDTGFTFLALPWSSRRGVKADIARGDKMDLQPVLTIKPAHALILVLGGIFCGNIIRKTGFKPPASWWRYVKQLEPVAISATRSNWKVIIALARSEKSVLLSSIFEQEVD</sequence>
<keyword evidence="4" id="KW-1185">Reference proteome</keyword>
<feature type="domain" description="Alginate export" evidence="1">
    <location>
        <begin position="2"/>
        <end position="48"/>
    </location>
</feature>
<dbReference type="EMBL" id="CP000103">
    <property type="protein sequence ID" value="ABB75103.1"/>
    <property type="molecule type" value="Genomic_DNA"/>
</dbReference>
<protein>
    <submittedName>
        <fullName evidence="3">Alginate export</fullName>
    </submittedName>
</protein>
<reference evidence="4" key="1">
    <citation type="submission" date="2005-08" db="EMBL/GenBank/DDBJ databases">
        <title>Complete sequence of chromosome 1 of Nitrosospira multiformis ATCC 25196.</title>
        <authorList>
            <person name="Copeland A."/>
            <person name="Lucas S."/>
            <person name="Lapidus A."/>
            <person name="Barry K."/>
            <person name="Detter J.C."/>
            <person name="Glavina T."/>
            <person name="Hammon N."/>
            <person name="Israni S."/>
            <person name="Pitluck S."/>
            <person name="Chain P."/>
            <person name="Malfatti S."/>
            <person name="Shin M."/>
            <person name="Vergez L."/>
            <person name="Schmutz J."/>
            <person name="Larimer F."/>
            <person name="Land M."/>
            <person name="Hauser L."/>
            <person name="Kyrpides N."/>
            <person name="Lykidis A."/>
            <person name="Richardson P."/>
        </authorList>
    </citation>
    <scope>NUCLEOTIDE SEQUENCE [LARGE SCALE GENOMIC DNA]</scope>
    <source>
        <strain evidence="4">ATCC 25196 / NCIMB 11849 / C 71</strain>
    </source>
</reference>
<organism evidence="2 4">
    <name type="scientific">Nitrosospira multiformis (strain ATCC 25196 / NCIMB 11849 / C 71)</name>
    <dbReference type="NCBI Taxonomy" id="323848"/>
    <lineage>
        <taxon>Bacteria</taxon>
        <taxon>Pseudomonadati</taxon>
        <taxon>Pseudomonadota</taxon>
        <taxon>Betaproteobacteria</taxon>
        <taxon>Nitrosomonadales</taxon>
        <taxon>Nitrosomonadaceae</taxon>
        <taxon>Nitrosospira</taxon>
    </lineage>
</organism>
<dbReference type="Proteomes" id="UP000002718">
    <property type="component" value="Chromosome"/>
</dbReference>
<evidence type="ECO:0000313" key="4">
    <source>
        <dbReference type="Proteomes" id="UP000002718"/>
    </source>
</evidence>
<reference evidence="2 4" key="3">
    <citation type="journal article" date="2008" name="Appl. Environ. Microbiol.">
        <title>Complete genome sequence of Nitrosospira multiformis, an ammonia-oxidizing bacterium from the soil environment.</title>
        <authorList>
            <person name="Norton J.M."/>
            <person name="Klotz M.G."/>
            <person name="Stein L.Y."/>
            <person name="Arp D.J."/>
            <person name="Bottomley P.J."/>
            <person name="Chain P.S."/>
            <person name="Hauser L.J."/>
            <person name="Land M.L."/>
            <person name="Larimer F.W."/>
            <person name="Shin M.W."/>
            <person name="Starkenburg S.R."/>
        </authorList>
    </citation>
    <scope>NUCLEOTIDE SEQUENCE [LARGE SCALE GENOMIC DNA]</scope>
    <source>
        <strain evidence="2">ATCC 25196</strain>
        <strain evidence="4">ATCC 25196 / NCIMB 11849 / C 71</strain>
    </source>
</reference>
<dbReference type="OrthoDB" id="311329at2"/>
<proteinExistence type="predicted"/>
<name>Q2Y818_NITMU</name>
<dbReference type="Pfam" id="PF13372">
    <property type="entry name" value="Alginate_exp"/>
    <property type="match status" value="1"/>
</dbReference>
<evidence type="ECO:0000313" key="2">
    <source>
        <dbReference type="EMBL" id="ABB75103.1"/>
    </source>
</evidence>
<accession>Q2Y818</accession>